<evidence type="ECO:0000313" key="2">
    <source>
        <dbReference type="Ensembl" id="ENSCINP00000033081.1"/>
    </source>
</evidence>
<evidence type="ECO:0000256" key="1">
    <source>
        <dbReference type="SAM" id="Phobius"/>
    </source>
</evidence>
<keyword evidence="3" id="KW-1185">Reference proteome</keyword>
<dbReference type="HOGENOM" id="CLU_3092587_0_0_1"/>
<dbReference type="InParanoid" id="H2XTU7"/>
<reference evidence="3" key="1">
    <citation type="journal article" date="2002" name="Science">
        <title>The draft genome of Ciona intestinalis: insights into chordate and vertebrate origins.</title>
        <authorList>
            <person name="Dehal P."/>
            <person name="Satou Y."/>
            <person name="Campbell R.K."/>
            <person name="Chapman J."/>
            <person name="Degnan B."/>
            <person name="De Tomaso A."/>
            <person name="Davidson B."/>
            <person name="Di Gregorio A."/>
            <person name="Gelpke M."/>
            <person name="Goodstein D.M."/>
            <person name="Harafuji N."/>
            <person name="Hastings K.E."/>
            <person name="Ho I."/>
            <person name="Hotta K."/>
            <person name="Huang W."/>
            <person name="Kawashima T."/>
            <person name="Lemaire P."/>
            <person name="Martinez D."/>
            <person name="Meinertzhagen I.A."/>
            <person name="Necula S."/>
            <person name="Nonaka M."/>
            <person name="Putnam N."/>
            <person name="Rash S."/>
            <person name="Saiga H."/>
            <person name="Satake M."/>
            <person name="Terry A."/>
            <person name="Yamada L."/>
            <person name="Wang H.G."/>
            <person name="Awazu S."/>
            <person name="Azumi K."/>
            <person name="Boore J."/>
            <person name="Branno M."/>
            <person name="Chin-Bow S."/>
            <person name="DeSantis R."/>
            <person name="Doyle S."/>
            <person name="Francino P."/>
            <person name="Keys D.N."/>
            <person name="Haga S."/>
            <person name="Hayashi H."/>
            <person name="Hino K."/>
            <person name="Imai K.S."/>
            <person name="Inaba K."/>
            <person name="Kano S."/>
            <person name="Kobayashi K."/>
            <person name="Kobayashi M."/>
            <person name="Lee B.I."/>
            <person name="Makabe K.W."/>
            <person name="Manohar C."/>
            <person name="Matassi G."/>
            <person name="Medina M."/>
            <person name="Mochizuki Y."/>
            <person name="Mount S."/>
            <person name="Morishita T."/>
            <person name="Miura S."/>
            <person name="Nakayama A."/>
            <person name="Nishizaka S."/>
            <person name="Nomoto H."/>
            <person name="Ohta F."/>
            <person name="Oishi K."/>
            <person name="Rigoutsos I."/>
            <person name="Sano M."/>
            <person name="Sasaki A."/>
            <person name="Sasakura Y."/>
            <person name="Shoguchi E."/>
            <person name="Shin-i T."/>
            <person name="Spagnuolo A."/>
            <person name="Stainier D."/>
            <person name="Suzuki M.M."/>
            <person name="Tassy O."/>
            <person name="Takatori N."/>
            <person name="Tokuoka M."/>
            <person name="Yagi K."/>
            <person name="Yoshizaki F."/>
            <person name="Wada S."/>
            <person name="Zhang C."/>
            <person name="Hyatt P.D."/>
            <person name="Larimer F."/>
            <person name="Detter C."/>
            <person name="Doggett N."/>
            <person name="Glavina T."/>
            <person name="Hawkins T."/>
            <person name="Richardson P."/>
            <person name="Lucas S."/>
            <person name="Kohara Y."/>
            <person name="Levine M."/>
            <person name="Satoh N."/>
            <person name="Rokhsar D.S."/>
        </authorList>
    </citation>
    <scope>NUCLEOTIDE SEQUENCE [LARGE SCALE GENOMIC DNA]</scope>
</reference>
<keyword evidence="1" id="KW-1133">Transmembrane helix</keyword>
<protein>
    <submittedName>
        <fullName evidence="2">Uncharacterized protein</fullName>
    </submittedName>
</protein>
<accession>H2XTU7</accession>
<sequence>KSGENETRKHILPNISKFKIPGGFGVIPRISTSIPLLLAFFICSNKTVSWGP</sequence>
<keyword evidence="1" id="KW-0812">Transmembrane</keyword>
<keyword evidence="1" id="KW-0472">Membrane</keyword>
<dbReference type="AlphaFoldDB" id="H2XTU7"/>
<dbReference type="Proteomes" id="UP000008144">
    <property type="component" value="Unassembled WGS sequence"/>
</dbReference>
<proteinExistence type="predicted"/>
<organism evidence="2 3">
    <name type="scientific">Ciona intestinalis</name>
    <name type="common">Transparent sea squirt</name>
    <name type="synonym">Ascidia intestinalis</name>
    <dbReference type="NCBI Taxonomy" id="7719"/>
    <lineage>
        <taxon>Eukaryota</taxon>
        <taxon>Metazoa</taxon>
        <taxon>Chordata</taxon>
        <taxon>Tunicata</taxon>
        <taxon>Ascidiacea</taxon>
        <taxon>Phlebobranchia</taxon>
        <taxon>Cionidae</taxon>
        <taxon>Ciona</taxon>
    </lineage>
</organism>
<evidence type="ECO:0000313" key="3">
    <source>
        <dbReference type="Proteomes" id="UP000008144"/>
    </source>
</evidence>
<name>H2XTU7_CIOIN</name>
<feature type="transmembrane region" description="Helical" evidence="1">
    <location>
        <begin position="20"/>
        <end position="42"/>
    </location>
</feature>
<dbReference type="Ensembl" id="ENSCINT00000030243.1">
    <property type="protein sequence ID" value="ENSCINP00000033081.1"/>
    <property type="gene ID" value="ENSCING00000019556.1"/>
</dbReference>
<reference evidence="2" key="2">
    <citation type="submission" date="2025-08" db="UniProtKB">
        <authorList>
            <consortium name="Ensembl"/>
        </authorList>
    </citation>
    <scope>IDENTIFICATION</scope>
</reference>
<reference evidence="2" key="3">
    <citation type="submission" date="2025-09" db="UniProtKB">
        <authorList>
            <consortium name="Ensembl"/>
        </authorList>
    </citation>
    <scope>IDENTIFICATION</scope>
</reference>